<keyword evidence="3" id="KW-1185">Reference proteome</keyword>
<sequence>MQKFARIQILGLVFAAGLLLAAAAAAQQAPKPLQTYVNDLLAFIKSVQDSTYETISASYQEQMEALYGELEDLDFDDFLGELGLPDTFALGLSLNEDDNGDPFNLGPFAPRALMRNLVTRESNRALARATQTDRLSAESQTRIQKNNDQFHTKLKDSANRAVTYASTAEAAPSTQDALKQMNQQMALVNTSIVSTSLESLKLQTDFVGGLGNLQMLVSDVGEAFDEQVRDRYHQRSQQALATAAAAFAAGETFAWKTSTAEAPR</sequence>
<evidence type="ECO:0000256" key="1">
    <source>
        <dbReference type="SAM" id="SignalP"/>
    </source>
</evidence>
<dbReference type="RefSeq" id="WP_230839570.1">
    <property type="nucleotide sequence ID" value="NZ_CP063845.1"/>
</dbReference>
<protein>
    <submittedName>
        <fullName evidence="2">Uncharacterized protein</fullName>
    </submittedName>
</protein>
<keyword evidence="1" id="KW-0732">Signal</keyword>
<dbReference type="Proteomes" id="UP001054846">
    <property type="component" value="Chromosome"/>
</dbReference>
<accession>A0ABY3PG03</accession>
<reference evidence="2 3" key="1">
    <citation type="journal article" date="2021" name="Genome Biol. Evol.">
        <title>Complete Genome Sequencing of a Novel Gloeobacter Species from a Waterfall Cave in Mexico.</title>
        <authorList>
            <person name="Saw J.H."/>
            <person name="Cardona T."/>
            <person name="Montejano G."/>
        </authorList>
    </citation>
    <scope>NUCLEOTIDE SEQUENCE [LARGE SCALE GENOMIC DNA]</scope>
    <source>
        <strain evidence="2">MG652769</strain>
    </source>
</reference>
<name>A0ABY3PG03_9CYAN</name>
<evidence type="ECO:0000313" key="3">
    <source>
        <dbReference type="Proteomes" id="UP001054846"/>
    </source>
</evidence>
<organism evidence="2 3">
    <name type="scientific">Gloeobacter morelensis MG652769</name>
    <dbReference type="NCBI Taxonomy" id="2781736"/>
    <lineage>
        <taxon>Bacteria</taxon>
        <taxon>Bacillati</taxon>
        <taxon>Cyanobacteriota</taxon>
        <taxon>Cyanophyceae</taxon>
        <taxon>Gloeobacterales</taxon>
        <taxon>Gloeobacteraceae</taxon>
        <taxon>Gloeobacter</taxon>
        <taxon>Gloeobacter morelensis</taxon>
    </lineage>
</organism>
<proteinExistence type="predicted"/>
<feature type="chain" id="PRO_5046603659" evidence="1">
    <location>
        <begin position="27"/>
        <end position="264"/>
    </location>
</feature>
<dbReference type="EMBL" id="CP063845">
    <property type="protein sequence ID" value="UFP92579.1"/>
    <property type="molecule type" value="Genomic_DNA"/>
</dbReference>
<evidence type="ECO:0000313" key="2">
    <source>
        <dbReference type="EMBL" id="UFP92579.1"/>
    </source>
</evidence>
<gene>
    <name evidence="2" type="ORF">ISF26_12055</name>
</gene>
<feature type="signal peptide" evidence="1">
    <location>
        <begin position="1"/>
        <end position="26"/>
    </location>
</feature>